<reference evidence="9" key="1">
    <citation type="submission" date="2022-07" db="EMBL/GenBank/DDBJ databases">
        <authorList>
            <person name="Otstavnykh N."/>
            <person name="Isaeva M."/>
            <person name="Bystritskaya E."/>
        </authorList>
    </citation>
    <scope>NUCLEOTIDE SEQUENCE</scope>
    <source>
        <strain evidence="9">10Alg 79</strain>
    </source>
</reference>
<evidence type="ECO:0000256" key="8">
    <source>
        <dbReference type="SAM" id="Phobius"/>
    </source>
</evidence>
<sequence length="311" mass="33129">MIEIFLKTLPFFALIGLGYGAGRTQFFTEEATAYLTKFVFYFALSAMIFRFAANLSLADVAKPHFIMAYLWGSGFVYGIALVVSFLRRKGIEEASIEAQCAVIGNTGFLGVPMLALLLGPEAIGPVMMVLSMDLIVFGSLIVILVTGGRDGRMHWSILGVVGMGLLKNPMIVSMALGLFVSGFRIELPTPAQEFLTILGGAATPGALFAIGASLASKSAERMMVAGWLSFAKLVLHPLFVGFAALYLFPVDPYPAAVMISCAALPVAGNIYILAQHYGIAPQRVSASILISTAASVLTVPLVISWVVGLYQ</sequence>
<feature type="transmembrane region" description="Helical" evidence="8">
    <location>
        <begin position="227"/>
        <end position="247"/>
    </location>
</feature>
<feature type="transmembrane region" description="Helical" evidence="8">
    <location>
        <begin position="6"/>
        <end position="22"/>
    </location>
</feature>
<keyword evidence="3" id="KW-0813">Transport</keyword>
<evidence type="ECO:0000256" key="5">
    <source>
        <dbReference type="ARBA" id="ARBA00022692"/>
    </source>
</evidence>
<evidence type="ECO:0000256" key="6">
    <source>
        <dbReference type="ARBA" id="ARBA00022989"/>
    </source>
</evidence>
<feature type="transmembrane region" description="Helical" evidence="8">
    <location>
        <begin position="194"/>
        <end position="215"/>
    </location>
</feature>
<comment type="subcellular location">
    <subcellularLocation>
        <location evidence="1">Cell membrane</location>
        <topology evidence="1">Multi-pass membrane protein</topology>
    </subcellularLocation>
</comment>
<feature type="transmembrane region" description="Helical" evidence="8">
    <location>
        <begin position="286"/>
        <end position="310"/>
    </location>
</feature>
<keyword evidence="6 8" id="KW-1133">Transmembrane helix</keyword>
<comment type="caution">
    <text evidence="9">The sequence shown here is derived from an EMBL/GenBank/DDBJ whole genome shotgun (WGS) entry which is preliminary data.</text>
</comment>
<feature type="transmembrane region" description="Helical" evidence="8">
    <location>
        <begin position="65"/>
        <end position="86"/>
    </location>
</feature>
<reference evidence="9" key="2">
    <citation type="submission" date="2023-04" db="EMBL/GenBank/DDBJ databases">
        <title>'Rhodoalgimonas zhirmunskyi' gen. nov., isolated from a red alga.</title>
        <authorList>
            <person name="Nedashkovskaya O.I."/>
            <person name="Otstavnykh N.Y."/>
            <person name="Bystritskaya E.P."/>
            <person name="Balabanova L.A."/>
            <person name="Isaeva M.P."/>
        </authorList>
    </citation>
    <scope>NUCLEOTIDE SEQUENCE</scope>
    <source>
        <strain evidence="9">10Alg 79</strain>
    </source>
</reference>
<dbReference type="Proteomes" id="UP001227162">
    <property type="component" value="Unassembled WGS sequence"/>
</dbReference>
<evidence type="ECO:0000256" key="1">
    <source>
        <dbReference type="ARBA" id="ARBA00004651"/>
    </source>
</evidence>
<keyword evidence="10" id="KW-1185">Reference proteome</keyword>
<gene>
    <name evidence="9" type="ORF">NOI20_16910</name>
</gene>
<feature type="transmembrane region" description="Helical" evidence="8">
    <location>
        <begin position="34"/>
        <end position="53"/>
    </location>
</feature>
<dbReference type="PANTHER" id="PTHR36838">
    <property type="entry name" value="AUXIN EFFLUX CARRIER FAMILY PROTEIN"/>
    <property type="match status" value="1"/>
</dbReference>
<evidence type="ECO:0000313" key="9">
    <source>
        <dbReference type="EMBL" id="MDQ2095802.1"/>
    </source>
</evidence>
<feature type="transmembrane region" description="Helical" evidence="8">
    <location>
        <begin position="157"/>
        <end position="182"/>
    </location>
</feature>
<organism evidence="9 10">
    <name type="scientific">Rhodalgimonas zhirmunskyi</name>
    <dbReference type="NCBI Taxonomy" id="2964767"/>
    <lineage>
        <taxon>Bacteria</taxon>
        <taxon>Pseudomonadati</taxon>
        <taxon>Pseudomonadota</taxon>
        <taxon>Alphaproteobacteria</taxon>
        <taxon>Rhodobacterales</taxon>
        <taxon>Roseobacteraceae</taxon>
        <taxon>Rhodalgimonas</taxon>
    </lineage>
</organism>
<dbReference type="Gene3D" id="1.20.1530.20">
    <property type="match status" value="1"/>
</dbReference>
<evidence type="ECO:0000313" key="10">
    <source>
        <dbReference type="Proteomes" id="UP001227162"/>
    </source>
</evidence>
<comment type="similarity">
    <text evidence="2">Belongs to the auxin efflux carrier (TC 2.A.69) family.</text>
</comment>
<evidence type="ECO:0000256" key="2">
    <source>
        <dbReference type="ARBA" id="ARBA00010145"/>
    </source>
</evidence>
<dbReference type="InterPro" id="IPR004776">
    <property type="entry name" value="Mem_transp_PIN-like"/>
</dbReference>
<feature type="transmembrane region" description="Helical" evidence="8">
    <location>
        <begin position="98"/>
        <end position="117"/>
    </location>
</feature>
<dbReference type="GO" id="GO:0005886">
    <property type="term" value="C:plasma membrane"/>
    <property type="evidence" value="ECO:0007669"/>
    <property type="project" value="UniProtKB-SubCell"/>
</dbReference>
<protein>
    <submittedName>
        <fullName evidence="9">AEC family transporter</fullName>
    </submittedName>
</protein>
<feature type="transmembrane region" description="Helical" evidence="8">
    <location>
        <begin position="253"/>
        <end position="274"/>
    </location>
</feature>
<evidence type="ECO:0000256" key="3">
    <source>
        <dbReference type="ARBA" id="ARBA00022448"/>
    </source>
</evidence>
<proteinExistence type="inferred from homology"/>
<accession>A0AAJ1UGM2</accession>
<dbReference type="EMBL" id="JANFFA010000006">
    <property type="protein sequence ID" value="MDQ2095802.1"/>
    <property type="molecule type" value="Genomic_DNA"/>
</dbReference>
<dbReference type="InterPro" id="IPR038770">
    <property type="entry name" value="Na+/solute_symporter_sf"/>
</dbReference>
<dbReference type="GO" id="GO:0055085">
    <property type="term" value="P:transmembrane transport"/>
    <property type="evidence" value="ECO:0007669"/>
    <property type="project" value="InterPro"/>
</dbReference>
<dbReference type="PANTHER" id="PTHR36838:SF3">
    <property type="entry name" value="TRANSPORTER AUXIN EFFLUX CARRIER EC FAMILY"/>
    <property type="match status" value="1"/>
</dbReference>
<dbReference type="Pfam" id="PF03547">
    <property type="entry name" value="Mem_trans"/>
    <property type="match status" value="1"/>
</dbReference>
<dbReference type="RefSeq" id="WP_317627425.1">
    <property type="nucleotide sequence ID" value="NZ_JANFFA010000006.1"/>
</dbReference>
<feature type="transmembrane region" description="Helical" evidence="8">
    <location>
        <begin position="123"/>
        <end position="145"/>
    </location>
</feature>
<name>A0AAJ1UGM2_9RHOB</name>
<keyword evidence="5 8" id="KW-0812">Transmembrane</keyword>
<evidence type="ECO:0000256" key="4">
    <source>
        <dbReference type="ARBA" id="ARBA00022475"/>
    </source>
</evidence>
<keyword evidence="7 8" id="KW-0472">Membrane</keyword>
<keyword evidence="4" id="KW-1003">Cell membrane</keyword>
<evidence type="ECO:0000256" key="7">
    <source>
        <dbReference type="ARBA" id="ARBA00023136"/>
    </source>
</evidence>
<dbReference type="AlphaFoldDB" id="A0AAJ1UGM2"/>